<dbReference type="InterPro" id="IPR036043">
    <property type="entry name" value="Phosphoglycerate_kinase_sf"/>
</dbReference>
<organism evidence="12 13">
    <name type="scientific">Lederbergia wuyishanensis</name>
    <dbReference type="NCBI Taxonomy" id="1347903"/>
    <lineage>
        <taxon>Bacteria</taxon>
        <taxon>Bacillati</taxon>
        <taxon>Bacillota</taxon>
        <taxon>Bacilli</taxon>
        <taxon>Bacillales</taxon>
        <taxon>Bacillaceae</taxon>
        <taxon>Lederbergia</taxon>
    </lineage>
</organism>
<dbReference type="RefSeq" id="WP_244681305.1">
    <property type="nucleotide sequence ID" value="NZ_JALIRM010000004.1"/>
</dbReference>
<reference evidence="12 13" key="1">
    <citation type="submission" date="2023-07" db="EMBL/GenBank/DDBJ databases">
        <title>Genomic Encyclopedia of Type Strains, Phase IV (KMG-IV): sequencing the most valuable type-strain genomes for metagenomic binning, comparative biology and taxonomic classification.</title>
        <authorList>
            <person name="Goeker M."/>
        </authorList>
    </citation>
    <scope>NUCLEOTIDE SEQUENCE [LARGE SCALE GENOMIC DNA]</scope>
    <source>
        <strain evidence="12 13">DSM 27848</strain>
    </source>
</reference>
<feature type="binding site" evidence="10">
    <location>
        <begin position="59"/>
        <end position="62"/>
    </location>
    <ligand>
        <name>substrate</name>
    </ligand>
</feature>
<accession>A0ABU0D8G6</accession>
<evidence type="ECO:0000256" key="5">
    <source>
        <dbReference type="ARBA" id="ARBA00022679"/>
    </source>
</evidence>
<comment type="catalytic activity">
    <reaction evidence="1 10 11">
        <text>(2R)-3-phosphoglycerate + ATP = (2R)-3-phospho-glyceroyl phosphate + ADP</text>
        <dbReference type="Rhea" id="RHEA:14801"/>
        <dbReference type="ChEBI" id="CHEBI:30616"/>
        <dbReference type="ChEBI" id="CHEBI:57604"/>
        <dbReference type="ChEBI" id="CHEBI:58272"/>
        <dbReference type="ChEBI" id="CHEBI:456216"/>
        <dbReference type="EC" id="2.7.2.3"/>
    </reaction>
</comment>
<keyword evidence="13" id="KW-1185">Reference proteome</keyword>
<evidence type="ECO:0000256" key="4">
    <source>
        <dbReference type="ARBA" id="ARBA00016471"/>
    </source>
</evidence>
<keyword evidence="10" id="KW-0597">Phosphoprotein</keyword>
<evidence type="ECO:0000256" key="1">
    <source>
        <dbReference type="ARBA" id="ARBA00000642"/>
    </source>
</evidence>
<dbReference type="CDD" id="cd00318">
    <property type="entry name" value="Phosphoglycerate_kinase"/>
    <property type="match status" value="1"/>
</dbReference>
<evidence type="ECO:0000256" key="7">
    <source>
        <dbReference type="ARBA" id="ARBA00022777"/>
    </source>
</evidence>
<evidence type="ECO:0000313" key="13">
    <source>
        <dbReference type="Proteomes" id="UP001232343"/>
    </source>
</evidence>
<dbReference type="SUPFAM" id="SSF53748">
    <property type="entry name" value="Phosphoglycerate kinase"/>
    <property type="match status" value="1"/>
</dbReference>
<dbReference type="PANTHER" id="PTHR11406:SF23">
    <property type="entry name" value="PHOSPHOGLYCERATE KINASE 1, CHLOROPLASTIC-RELATED"/>
    <property type="match status" value="1"/>
</dbReference>
<evidence type="ECO:0000256" key="8">
    <source>
        <dbReference type="ARBA" id="ARBA00022840"/>
    </source>
</evidence>
<name>A0ABU0D8G6_9BACI</name>
<gene>
    <name evidence="10" type="primary">pgk</name>
    <name evidence="12" type="ORF">J2S14_003558</name>
</gene>
<evidence type="ECO:0000256" key="2">
    <source>
        <dbReference type="ARBA" id="ARBA00004838"/>
    </source>
</evidence>
<comment type="caution">
    <text evidence="12">The sequence shown here is derived from an EMBL/GenBank/DDBJ whole genome shotgun (WGS) entry which is preliminary data.</text>
</comment>
<sequence length="394" mass="42566">MEKKSIKDIDVKGKRVFCRVDFNVPMSEGKVTDDTRIKAALPTIQYLSDQGAIVILASHLGRPKGEVKEDLRLTPVATRLSELLNKKVEKADEAFGENVKEQISNLQEGDIILLENVRFYPGEEKNDPELAKAFAELADVYVNDAFGAAHRAHASTEGIAKFLPSAAGFLMDKELEVLGKALSNPERPFTAIIGGAKVKDKIGVIDNLLEEVDNLIIGGGLAYTFIKAQGHEVGKSLLEEDKLDLANSFIAKAKEKGVNFYMPVDVVVADDFSVNANTQIVSIEEIPSDWEALDIGPKTRETYKKVIQESKLVIWNGPMGVFELEPFANGTKAIAEALAEAKDTYSVIGGGDSAAAVEQFGLADQMSHISTGGGASLEFMEGKVLPGVAALDDK</sequence>
<dbReference type="InterPro" id="IPR015911">
    <property type="entry name" value="Phosphoglycerate_kinase_CS"/>
</dbReference>
<dbReference type="GO" id="GO:0004618">
    <property type="term" value="F:phosphoglycerate kinase activity"/>
    <property type="evidence" value="ECO:0007669"/>
    <property type="project" value="UniProtKB-EC"/>
</dbReference>
<keyword evidence="6 10" id="KW-0547">Nucleotide-binding</keyword>
<feature type="binding site" evidence="10">
    <location>
        <position position="151"/>
    </location>
    <ligand>
        <name>substrate</name>
    </ligand>
</feature>
<dbReference type="InterPro" id="IPR015824">
    <property type="entry name" value="Phosphoglycerate_kinase_N"/>
</dbReference>
<evidence type="ECO:0000256" key="9">
    <source>
        <dbReference type="ARBA" id="ARBA00023152"/>
    </source>
</evidence>
<feature type="modified residue" description="Phosphothreonine" evidence="10">
    <location>
        <position position="299"/>
    </location>
</feature>
<keyword evidence="7 10" id="KW-0418">Kinase</keyword>
<comment type="pathway">
    <text evidence="2 10">Carbohydrate degradation; glycolysis; pyruvate from D-glyceraldehyde 3-phosphate: step 2/5.</text>
</comment>
<comment type="subunit">
    <text evidence="10">Monomer.</text>
</comment>
<comment type="caution">
    <text evidence="10">Lacks conserved residue(s) required for the propagation of feature annotation.</text>
</comment>
<dbReference type="PIRSF" id="PIRSF000724">
    <property type="entry name" value="Pgk"/>
    <property type="match status" value="1"/>
</dbReference>
<keyword evidence="10" id="KW-0963">Cytoplasm</keyword>
<dbReference type="HAMAP" id="MF_00145">
    <property type="entry name" value="Phosphoglyc_kinase"/>
    <property type="match status" value="1"/>
</dbReference>
<comment type="subcellular location">
    <subcellularLocation>
        <location evidence="10">Cytoplasm</location>
    </subcellularLocation>
</comment>
<feature type="binding site" evidence="10">
    <location>
        <position position="36"/>
    </location>
    <ligand>
        <name>substrate</name>
    </ligand>
</feature>
<evidence type="ECO:0000256" key="6">
    <source>
        <dbReference type="ARBA" id="ARBA00022741"/>
    </source>
</evidence>
<dbReference type="PANTHER" id="PTHR11406">
    <property type="entry name" value="PHOSPHOGLYCERATE KINASE"/>
    <property type="match status" value="1"/>
</dbReference>
<evidence type="ECO:0000313" key="12">
    <source>
        <dbReference type="EMBL" id="MDQ0344714.1"/>
    </source>
</evidence>
<dbReference type="PROSITE" id="PS00111">
    <property type="entry name" value="PGLYCERATE_KINASE"/>
    <property type="match status" value="1"/>
</dbReference>
<feature type="binding site" evidence="10">
    <location>
        <begin position="350"/>
        <end position="353"/>
    </location>
    <ligand>
        <name>ATP</name>
        <dbReference type="ChEBI" id="CHEBI:30616"/>
    </ligand>
</feature>
<protein>
    <recommendedName>
        <fullName evidence="4 10">Phosphoglycerate kinase</fullName>
        <ecNumber evidence="3 10">2.7.2.3</ecNumber>
    </recommendedName>
</protein>
<keyword evidence="8 10" id="KW-0067">ATP-binding</keyword>
<proteinExistence type="inferred from homology"/>
<dbReference type="PRINTS" id="PR00477">
    <property type="entry name" value="PHGLYCKINASE"/>
</dbReference>
<dbReference type="InterPro" id="IPR001576">
    <property type="entry name" value="Phosphoglycerate_kinase"/>
</dbReference>
<comment type="similarity">
    <text evidence="10 11">Belongs to the phosphoglycerate kinase family.</text>
</comment>
<dbReference type="Proteomes" id="UP001232343">
    <property type="component" value="Unassembled WGS sequence"/>
</dbReference>
<feature type="binding site" evidence="10">
    <location>
        <begin position="21"/>
        <end position="23"/>
    </location>
    <ligand>
        <name>substrate</name>
    </ligand>
</feature>
<feature type="modified residue" description="Phosphoserine" evidence="10">
    <location>
        <position position="183"/>
    </location>
</feature>
<evidence type="ECO:0000256" key="3">
    <source>
        <dbReference type="ARBA" id="ARBA00013061"/>
    </source>
</evidence>
<keyword evidence="9 10" id="KW-0324">Glycolysis</keyword>
<dbReference type="Gene3D" id="3.40.50.1260">
    <property type="entry name" value="Phosphoglycerate kinase, N-terminal domain"/>
    <property type="match status" value="2"/>
</dbReference>
<keyword evidence="5 10" id="KW-0808">Transferase</keyword>
<evidence type="ECO:0000256" key="10">
    <source>
        <dbReference type="HAMAP-Rule" id="MF_00145"/>
    </source>
</evidence>
<evidence type="ECO:0000256" key="11">
    <source>
        <dbReference type="RuleBase" id="RU000532"/>
    </source>
</evidence>
<feature type="binding site" evidence="10">
    <location>
        <position position="201"/>
    </location>
    <ligand>
        <name>ATP</name>
        <dbReference type="ChEBI" id="CHEBI:30616"/>
    </ligand>
</feature>
<dbReference type="Pfam" id="PF00162">
    <property type="entry name" value="PGK"/>
    <property type="match status" value="1"/>
</dbReference>
<feature type="binding site" evidence="10">
    <location>
        <position position="118"/>
    </location>
    <ligand>
        <name>substrate</name>
    </ligand>
</feature>
<dbReference type="EMBL" id="JAUSUO010000011">
    <property type="protein sequence ID" value="MDQ0344714.1"/>
    <property type="molecule type" value="Genomic_DNA"/>
</dbReference>
<dbReference type="EC" id="2.7.2.3" evidence="3 10"/>
<feature type="binding site" evidence="10">
    <location>
        <position position="323"/>
    </location>
    <ligand>
        <name>ATP</name>
        <dbReference type="ChEBI" id="CHEBI:30616"/>
    </ligand>
</feature>